<sequence>MLRPRIIPCLLVRDKGLIKTVKFSSDKYVGDPINAVRIFNEKEVDELIVVDIDATTKGVGPDLKMIERLAAECRMPFCYGGGVKTVEQAQAIISLGVEKVALSSALVDDPSLASRISDKLGRQSVVAVLDVKKKRFSSRYEVWTHNATKNTHLNPVELAPLLQQHGVGEIVVNSIDHDGVMKGYDLGIVEQIRNVTTVPLSVLGGAGSIDDIGELIKKFGIIGAGAGSLFVFKGSYKAVLINYPSLADREALVRAAHLRSA</sequence>
<dbReference type="RefSeq" id="WP_062681040.1">
    <property type="nucleotide sequence ID" value="NZ_CADIJN010000010.1"/>
</dbReference>
<accession>A0A6J5B1K5</accession>
<dbReference type="InterPro" id="IPR011060">
    <property type="entry name" value="RibuloseP-bd_barrel"/>
</dbReference>
<keyword evidence="5 11" id="KW-0028">Amino-acid biosynthesis</keyword>
<evidence type="ECO:0000256" key="1">
    <source>
        <dbReference type="ARBA" id="ARBA00005091"/>
    </source>
</evidence>
<comment type="similarity">
    <text evidence="2 11">Belongs to the HisA/HisF family.</text>
</comment>
<evidence type="ECO:0000256" key="7">
    <source>
        <dbReference type="ARBA" id="ARBA00023239"/>
    </source>
</evidence>
<dbReference type="Pfam" id="PF00977">
    <property type="entry name" value="His_biosynth"/>
    <property type="match status" value="1"/>
</dbReference>
<name>A0A6J5B1K5_ACHDE</name>
<dbReference type="AlphaFoldDB" id="A0A6J5B1K5"/>
<dbReference type="InterPro" id="IPR006062">
    <property type="entry name" value="His_biosynth"/>
</dbReference>
<dbReference type="GO" id="GO:0000105">
    <property type="term" value="P:L-histidine biosynthetic process"/>
    <property type="evidence" value="ECO:0007669"/>
    <property type="project" value="UniProtKB-UniPathway"/>
</dbReference>
<reference evidence="12 13" key="1">
    <citation type="submission" date="2020-05" db="EMBL/GenBank/DDBJ databases">
        <title>FDA dAtabase for Regulatory Grade micrObial Sequences (FDA-ARGOS): Supporting development and validation of Infectious Disease Dx tests.</title>
        <authorList>
            <person name="Sproer C."/>
            <person name="Gronow S."/>
            <person name="Severitt S."/>
            <person name="Schroder I."/>
            <person name="Tallon L."/>
            <person name="Sadzewicz L."/>
            <person name="Zhao X."/>
            <person name="Vavikolanu K."/>
            <person name="Mehta A."/>
            <person name="Aluvathingal J."/>
            <person name="Nadendla S."/>
            <person name="Myers T."/>
            <person name="Yan Y."/>
            <person name="Sichtig H."/>
        </authorList>
    </citation>
    <scope>NUCLEOTIDE SEQUENCE [LARGE SCALE GENOMIC DNA]</scope>
    <source>
        <strain evidence="12 13">FDAARGOS_787</strain>
    </source>
</reference>
<dbReference type="PANTHER" id="PTHR21235:SF2">
    <property type="entry name" value="IMIDAZOLE GLYCEROL PHOSPHATE SYNTHASE HISHF"/>
    <property type="match status" value="1"/>
</dbReference>
<comment type="function">
    <text evidence="8">IGPS catalyzes the conversion of PRFAR and glutamine to IGP, AICAR and glutamate. The HisF subunit catalyzes the cyclization activity that produces IGP and AICAR from PRFAR using the ammonia provided by the HisH subunit.</text>
</comment>
<evidence type="ECO:0000256" key="4">
    <source>
        <dbReference type="ARBA" id="ARBA00012809"/>
    </source>
</evidence>
<keyword evidence="7 12" id="KW-0456">Lyase</keyword>
<evidence type="ECO:0000256" key="6">
    <source>
        <dbReference type="ARBA" id="ARBA00023102"/>
    </source>
</evidence>
<evidence type="ECO:0000256" key="11">
    <source>
        <dbReference type="RuleBase" id="RU003657"/>
    </source>
</evidence>
<dbReference type="PANTHER" id="PTHR21235">
    <property type="entry name" value="IMIDAZOLE GLYCEROL PHOSPHATE SYNTHASE SUBUNIT HISF/H IGP SYNTHASE SUBUNIT HISF/H"/>
    <property type="match status" value="1"/>
</dbReference>
<dbReference type="GO" id="GO:0000107">
    <property type="term" value="F:imidazoleglycerol-phosphate synthase activity"/>
    <property type="evidence" value="ECO:0007669"/>
    <property type="project" value="InterPro"/>
</dbReference>
<dbReference type="NCBIfam" id="NF038364">
    <property type="entry name" value="AglZ_HisF2_fam"/>
    <property type="match status" value="1"/>
</dbReference>
<gene>
    <name evidence="12" type="primary">hisF</name>
    <name evidence="12" type="ORF">FOC81_29115</name>
</gene>
<dbReference type="EC" id="4.3.2.10" evidence="4"/>
<evidence type="ECO:0000313" key="12">
    <source>
        <dbReference type="EMBL" id="QKQ50555.1"/>
    </source>
</evidence>
<evidence type="ECO:0000256" key="2">
    <source>
        <dbReference type="ARBA" id="ARBA00009667"/>
    </source>
</evidence>
<proteinExistence type="inferred from homology"/>
<comment type="pathway">
    <text evidence="1">Amino-acid biosynthesis; L-histidine biosynthesis; L-histidine from 5-phospho-alpha-D-ribose 1-diphosphate: step 5/9.</text>
</comment>
<evidence type="ECO:0000256" key="3">
    <source>
        <dbReference type="ARBA" id="ARBA00011152"/>
    </source>
</evidence>
<comment type="subunit">
    <text evidence="3">Heterodimer of HisH and HisF.</text>
</comment>
<evidence type="ECO:0000256" key="10">
    <source>
        <dbReference type="ARBA" id="ARBA00047838"/>
    </source>
</evidence>
<organism evidence="12 13">
    <name type="scientific">Achromobacter denitrificans</name>
    <name type="common">Alcaligenes denitrificans</name>
    <dbReference type="NCBI Taxonomy" id="32002"/>
    <lineage>
        <taxon>Bacteria</taxon>
        <taxon>Pseudomonadati</taxon>
        <taxon>Pseudomonadota</taxon>
        <taxon>Betaproteobacteria</taxon>
        <taxon>Burkholderiales</taxon>
        <taxon>Alcaligenaceae</taxon>
        <taxon>Achromobacter</taxon>
    </lineage>
</organism>
<dbReference type="EMBL" id="CP054569">
    <property type="protein sequence ID" value="QKQ50555.1"/>
    <property type="molecule type" value="Genomic_DNA"/>
</dbReference>
<dbReference type="InterPro" id="IPR004651">
    <property type="entry name" value="HisF"/>
</dbReference>
<evidence type="ECO:0000313" key="13">
    <source>
        <dbReference type="Proteomes" id="UP000509782"/>
    </source>
</evidence>
<comment type="catalytic activity">
    <reaction evidence="10">
        <text>5-[(5-phospho-1-deoxy-D-ribulos-1-ylimino)methylamino]-1-(5-phospho-beta-D-ribosyl)imidazole-4-carboxamide + L-glutamine = D-erythro-1-(imidazol-4-yl)glycerol 3-phosphate + 5-amino-1-(5-phospho-beta-D-ribosyl)imidazole-4-carboxamide + L-glutamate + H(+)</text>
        <dbReference type="Rhea" id="RHEA:24793"/>
        <dbReference type="ChEBI" id="CHEBI:15378"/>
        <dbReference type="ChEBI" id="CHEBI:29985"/>
        <dbReference type="ChEBI" id="CHEBI:58278"/>
        <dbReference type="ChEBI" id="CHEBI:58359"/>
        <dbReference type="ChEBI" id="CHEBI:58475"/>
        <dbReference type="ChEBI" id="CHEBI:58525"/>
        <dbReference type="EC" id="4.3.2.10"/>
    </reaction>
</comment>
<dbReference type="GO" id="GO:0016829">
    <property type="term" value="F:lyase activity"/>
    <property type="evidence" value="ECO:0007669"/>
    <property type="project" value="UniProtKB-KW"/>
</dbReference>
<evidence type="ECO:0000256" key="5">
    <source>
        <dbReference type="ARBA" id="ARBA00022605"/>
    </source>
</evidence>
<evidence type="ECO:0000256" key="8">
    <source>
        <dbReference type="ARBA" id="ARBA00025475"/>
    </source>
</evidence>
<dbReference type="Proteomes" id="UP000509782">
    <property type="component" value="Chromosome"/>
</dbReference>
<dbReference type="InterPro" id="IPR013785">
    <property type="entry name" value="Aldolase_TIM"/>
</dbReference>
<evidence type="ECO:0000256" key="9">
    <source>
        <dbReference type="ARBA" id="ARBA00030264"/>
    </source>
</evidence>
<dbReference type="CDD" id="cd04731">
    <property type="entry name" value="HisF"/>
    <property type="match status" value="1"/>
</dbReference>
<dbReference type="UniPathway" id="UPA00031">
    <property type="reaction ID" value="UER00010"/>
</dbReference>
<dbReference type="SUPFAM" id="SSF51366">
    <property type="entry name" value="Ribulose-phoshate binding barrel"/>
    <property type="match status" value="1"/>
</dbReference>
<dbReference type="GeneID" id="92843453"/>
<dbReference type="InterPro" id="IPR050064">
    <property type="entry name" value="IGPS_HisA/HisF"/>
</dbReference>
<dbReference type="Gene3D" id="3.20.20.70">
    <property type="entry name" value="Aldolase class I"/>
    <property type="match status" value="1"/>
</dbReference>
<protein>
    <recommendedName>
        <fullName evidence="4">imidazole glycerol-phosphate synthase</fullName>
        <ecNumber evidence="4">4.3.2.10</ecNumber>
    </recommendedName>
    <alternativeName>
        <fullName evidence="9">IGP synthase cyclase subunit</fullName>
    </alternativeName>
</protein>
<keyword evidence="6 11" id="KW-0368">Histidine biosynthesis</keyword>